<sequence length="160" mass="18495">ASPQQAPRHVREGRQRRAGQAGRSPRERRPLRDLPQREEPRLPPRWPRQPHHLVEEPLPQRRRQADRRARRRDRRCVRLLRRIPRAVHRRGQRPAGLRLGSARIRHAGPEAADLPAVRPAGQRPAGHHPAAAGRHVGARVLPAVQEREGRLRQGVLERRE</sequence>
<feature type="compositionally biased region" description="Basic residues" evidence="1">
    <location>
        <begin position="60"/>
        <end position="74"/>
    </location>
</feature>
<feature type="non-terminal residue" evidence="2">
    <location>
        <position position="160"/>
    </location>
</feature>
<accession>U6FSQ4</accession>
<name>U6FSQ4_9MYCO</name>
<evidence type="ECO:0000313" key="2">
    <source>
        <dbReference type="EMBL" id="CDI71012.1"/>
    </source>
</evidence>
<feature type="non-terminal residue" evidence="2">
    <location>
        <position position="1"/>
    </location>
</feature>
<reference evidence="2" key="1">
    <citation type="submission" date="2013-09" db="EMBL/GenBank/DDBJ databases">
        <authorList>
            <person name="PICHAT C."/>
        </authorList>
    </citation>
    <scope>NUCLEOTIDE SEQUENCE</scope>
    <source>
        <strain evidence="2">DSM 45785</strain>
    </source>
</reference>
<feature type="compositionally biased region" description="Basic and acidic residues" evidence="1">
    <location>
        <begin position="24"/>
        <end position="42"/>
    </location>
</feature>
<dbReference type="EMBL" id="HG673730">
    <property type="protein sequence ID" value="CDI71012.1"/>
    <property type="molecule type" value="Genomic_DNA"/>
</dbReference>
<feature type="compositionally biased region" description="Low complexity" evidence="1">
    <location>
        <begin position="119"/>
        <end position="139"/>
    </location>
</feature>
<reference evidence="2" key="2">
    <citation type="submission" date="2013-10" db="EMBL/GenBank/DDBJ databases">
        <title>A multigene approach to phylogenetic analysis using the genos Mycobacterium as a model.</title>
        <authorList>
            <person name="Devulder G."/>
            <person name="de Montclos M.P."/>
            <person name="Flandrois J.P."/>
        </authorList>
    </citation>
    <scope>NUCLEOTIDE SEQUENCE</scope>
    <source>
        <strain evidence="2">DSM 45785</strain>
    </source>
</reference>
<feature type="compositionally biased region" description="Basic and acidic residues" evidence="1">
    <location>
        <begin position="145"/>
        <end position="160"/>
    </location>
</feature>
<feature type="region of interest" description="Disordered" evidence="1">
    <location>
        <begin position="1"/>
        <end position="74"/>
    </location>
</feature>
<proteinExistence type="predicted"/>
<dbReference type="AlphaFoldDB" id="U6FSQ4"/>
<protein>
    <submittedName>
        <fullName evidence="2">Superoxyde dismutase</fullName>
    </submittedName>
</protein>
<organism evidence="2">
    <name type="scientific">Mycolicibacterium litorale</name>
    <dbReference type="NCBI Taxonomy" id="758802"/>
    <lineage>
        <taxon>Bacteria</taxon>
        <taxon>Bacillati</taxon>
        <taxon>Actinomycetota</taxon>
        <taxon>Actinomycetes</taxon>
        <taxon>Mycobacteriales</taxon>
        <taxon>Mycobacteriaceae</taxon>
        <taxon>Mycolicibacterium</taxon>
    </lineage>
</organism>
<gene>
    <name evidence="2" type="primary">sodA</name>
</gene>
<feature type="region of interest" description="Disordered" evidence="1">
    <location>
        <begin position="106"/>
        <end position="160"/>
    </location>
</feature>
<evidence type="ECO:0000256" key="1">
    <source>
        <dbReference type="SAM" id="MobiDB-lite"/>
    </source>
</evidence>